<dbReference type="EMBL" id="RDQH01000338">
    <property type="protein sequence ID" value="RXH81055.1"/>
    <property type="molecule type" value="Genomic_DNA"/>
</dbReference>
<reference evidence="1 2" key="1">
    <citation type="submission" date="2018-10" db="EMBL/GenBank/DDBJ databases">
        <title>A high-quality apple genome assembly.</title>
        <authorList>
            <person name="Hu J."/>
        </authorList>
    </citation>
    <scope>NUCLEOTIDE SEQUENCE [LARGE SCALE GENOMIC DNA]</scope>
    <source>
        <strain evidence="2">cv. HFTH1</strain>
        <tissue evidence="1">Young leaf</tissue>
    </source>
</reference>
<dbReference type="Proteomes" id="UP000290289">
    <property type="component" value="Chromosome 12"/>
</dbReference>
<evidence type="ECO:0000313" key="2">
    <source>
        <dbReference type="Proteomes" id="UP000290289"/>
    </source>
</evidence>
<gene>
    <name evidence="1" type="ORF">DVH24_004969</name>
</gene>
<accession>A0A498IG13</accession>
<organism evidence="1 2">
    <name type="scientific">Malus domestica</name>
    <name type="common">Apple</name>
    <name type="synonym">Pyrus malus</name>
    <dbReference type="NCBI Taxonomy" id="3750"/>
    <lineage>
        <taxon>Eukaryota</taxon>
        <taxon>Viridiplantae</taxon>
        <taxon>Streptophyta</taxon>
        <taxon>Embryophyta</taxon>
        <taxon>Tracheophyta</taxon>
        <taxon>Spermatophyta</taxon>
        <taxon>Magnoliopsida</taxon>
        <taxon>eudicotyledons</taxon>
        <taxon>Gunneridae</taxon>
        <taxon>Pentapetalae</taxon>
        <taxon>rosids</taxon>
        <taxon>fabids</taxon>
        <taxon>Rosales</taxon>
        <taxon>Rosaceae</taxon>
        <taxon>Amygdaloideae</taxon>
        <taxon>Maleae</taxon>
        <taxon>Malus</taxon>
    </lineage>
</organism>
<sequence length="128" mass="14428">MHLVMPIVLWGTTCDLGLDWGCWWVGATLRHFNLMRWTCCNPQRCLLGGATLVWVFKSGSGYVWASSWWLHLESLPPVIHCHSVGFEAWRLDLSCVVARLCSLLEGPIIPSDVSFCGSLLELLYFSLS</sequence>
<evidence type="ECO:0000313" key="1">
    <source>
        <dbReference type="EMBL" id="RXH81055.1"/>
    </source>
</evidence>
<proteinExistence type="predicted"/>
<dbReference type="AlphaFoldDB" id="A0A498IG13"/>
<protein>
    <submittedName>
        <fullName evidence="1">Uncharacterized protein</fullName>
    </submittedName>
</protein>
<name>A0A498IG13_MALDO</name>
<comment type="caution">
    <text evidence="1">The sequence shown here is derived from an EMBL/GenBank/DDBJ whole genome shotgun (WGS) entry which is preliminary data.</text>
</comment>
<keyword evidence="2" id="KW-1185">Reference proteome</keyword>